<dbReference type="EMBL" id="JAHOPC010000001">
    <property type="protein sequence ID" value="MBU8864711.1"/>
    <property type="molecule type" value="Genomic_DNA"/>
</dbReference>
<keyword evidence="1" id="KW-1133">Transmembrane helix</keyword>
<feature type="transmembrane region" description="Helical" evidence="1">
    <location>
        <begin position="83"/>
        <end position="104"/>
    </location>
</feature>
<keyword evidence="3" id="KW-1185">Reference proteome</keyword>
<name>A0ABS6I266_9MICC</name>
<proteinExistence type="predicted"/>
<protein>
    <submittedName>
        <fullName evidence="2">Uncharacterized protein</fullName>
    </submittedName>
</protein>
<sequence length="123" mass="13373">MENKKIFARPGGSPYDPNPVNVRQFEEQYGPGGVPGGYSMAAVTPLQDPTTIRGAACFLTLLSGGMLALGVYCLTLPDEVGTGIWSIILGLASSVMVWWAFVIASRRRRWLQAQKARQAWSAE</sequence>
<comment type="caution">
    <text evidence="2">The sequence shown here is derived from an EMBL/GenBank/DDBJ whole genome shotgun (WGS) entry which is preliminary data.</text>
</comment>
<feature type="transmembrane region" description="Helical" evidence="1">
    <location>
        <begin position="55"/>
        <end position="77"/>
    </location>
</feature>
<dbReference type="RefSeq" id="WP_216921269.1">
    <property type="nucleotide sequence ID" value="NZ_JAHOPC010000001.1"/>
</dbReference>
<accession>A0ABS6I266</accession>
<reference evidence="2 3" key="1">
    <citation type="submission" date="2021-06" db="EMBL/GenBank/DDBJ databases">
        <authorList>
            <person name="Jeong J.W."/>
        </authorList>
    </citation>
    <scope>NUCLEOTIDE SEQUENCE [LARGE SCALE GENOMIC DNA]</scope>
    <source>
        <strain evidence="2 3">MMS21-TAE1-1</strain>
    </source>
</reference>
<keyword evidence="1" id="KW-0472">Membrane</keyword>
<organism evidence="2 3">
    <name type="scientific">Paenarthrobacter aromaticivorans</name>
    <dbReference type="NCBI Taxonomy" id="2849150"/>
    <lineage>
        <taxon>Bacteria</taxon>
        <taxon>Bacillati</taxon>
        <taxon>Actinomycetota</taxon>
        <taxon>Actinomycetes</taxon>
        <taxon>Micrococcales</taxon>
        <taxon>Micrococcaceae</taxon>
        <taxon>Paenarthrobacter</taxon>
    </lineage>
</organism>
<dbReference type="Proteomes" id="UP000824166">
    <property type="component" value="Unassembled WGS sequence"/>
</dbReference>
<evidence type="ECO:0000313" key="2">
    <source>
        <dbReference type="EMBL" id="MBU8864711.1"/>
    </source>
</evidence>
<evidence type="ECO:0000256" key="1">
    <source>
        <dbReference type="SAM" id="Phobius"/>
    </source>
</evidence>
<keyword evidence="1" id="KW-0812">Transmembrane</keyword>
<evidence type="ECO:0000313" key="3">
    <source>
        <dbReference type="Proteomes" id="UP000824166"/>
    </source>
</evidence>
<gene>
    <name evidence="2" type="ORF">KSW38_00160</name>
</gene>